<sequence>MNPKYSRYYTYIKPIINSKAVKTYSPIVFSIITITIFSLYAIRPTVKTILSLQISINEQSQVLEKLNEKSRNLTEGKANYQKIDSSLKNRLNILIPPSTSLPQLITNLYSLSRSNQASISGIQFQPIDLDGPPITLSKNATLKIIELSLNVQGSFTQLNEFLKSIKSLDRILEIKSLNISRTQDGGLIMSVTANAFYLKN</sequence>
<comment type="caution">
    <text evidence="3">The sequence shown here is derived from an EMBL/GenBank/DDBJ whole genome shotgun (WGS) entry which is preliminary data.</text>
</comment>
<protein>
    <recommendedName>
        <fullName evidence="5">Pilus assembly protein, PilO</fullName>
    </recommendedName>
</protein>
<evidence type="ECO:0000256" key="1">
    <source>
        <dbReference type="SAM" id="Coils"/>
    </source>
</evidence>
<name>A0A0G0F385_9BACT</name>
<dbReference type="GO" id="GO:0043107">
    <property type="term" value="P:type IV pilus-dependent motility"/>
    <property type="evidence" value="ECO:0007669"/>
    <property type="project" value="InterPro"/>
</dbReference>
<feature type="transmembrane region" description="Helical" evidence="2">
    <location>
        <begin position="21"/>
        <end position="42"/>
    </location>
</feature>
<dbReference type="InterPro" id="IPR007445">
    <property type="entry name" value="PilO"/>
</dbReference>
<organism evidence="3 4">
    <name type="scientific">Candidatus Daviesbacteria bacterium GW2011_GWB1_36_5</name>
    <dbReference type="NCBI Taxonomy" id="1618426"/>
    <lineage>
        <taxon>Bacteria</taxon>
        <taxon>Candidatus Daviesiibacteriota</taxon>
    </lineage>
</organism>
<dbReference type="InterPro" id="IPR014717">
    <property type="entry name" value="Transl_elong_EF1B/ribsomal_bS6"/>
</dbReference>
<reference evidence="3 4" key="1">
    <citation type="journal article" date="2015" name="Nature">
        <title>rRNA introns, odd ribosomes, and small enigmatic genomes across a large radiation of phyla.</title>
        <authorList>
            <person name="Brown C.T."/>
            <person name="Hug L.A."/>
            <person name="Thomas B.C."/>
            <person name="Sharon I."/>
            <person name="Castelle C.J."/>
            <person name="Singh A."/>
            <person name="Wilkins M.J."/>
            <person name="Williams K.H."/>
            <person name="Banfield J.F."/>
        </authorList>
    </citation>
    <scope>NUCLEOTIDE SEQUENCE [LARGE SCALE GENOMIC DNA]</scope>
</reference>
<keyword evidence="2" id="KW-1133">Transmembrane helix</keyword>
<accession>A0A0G0F385</accession>
<evidence type="ECO:0000313" key="3">
    <source>
        <dbReference type="EMBL" id="KKQ08070.1"/>
    </source>
</evidence>
<evidence type="ECO:0000313" key="4">
    <source>
        <dbReference type="Proteomes" id="UP000034492"/>
    </source>
</evidence>
<keyword evidence="2" id="KW-0472">Membrane</keyword>
<dbReference type="Gene3D" id="3.30.70.60">
    <property type="match status" value="1"/>
</dbReference>
<keyword evidence="2" id="KW-0812">Transmembrane</keyword>
<dbReference type="AlphaFoldDB" id="A0A0G0F385"/>
<evidence type="ECO:0008006" key="5">
    <source>
        <dbReference type="Google" id="ProtNLM"/>
    </source>
</evidence>
<dbReference type="Proteomes" id="UP000034492">
    <property type="component" value="Unassembled WGS sequence"/>
</dbReference>
<gene>
    <name evidence="3" type="ORF">US19_C0032G0014</name>
</gene>
<dbReference type="GO" id="GO:0043683">
    <property type="term" value="P:type IV pilus assembly"/>
    <property type="evidence" value="ECO:0007669"/>
    <property type="project" value="InterPro"/>
</dbReference>
<feature type="coiled-coil region" evidence="1">
    <location>
        <begin position="49"/>
        <end position="83"/>
    </location>
</feature>
<dbReference type="Pfam" id="PF04350">
    <property type="entry name" value="PilO"/>
    <property type="match status" value="1"/>
</dbReference>
<proteinExistence type="predicted"/>
<keyword evidence="1" id="KW-0175">Coiled coil</keyword>
<dbReference type="EMBL" id="LBSA01000032">
    <property type="protein sequence ID" value="KKQ08070.1"/>
    <property type="molecule type" value="Genomic_DNA"/>
</dbReference>
<evidence type="ECO:0000256" key="2">
    <source>
        <dbReference type="SAM" id="Phobius"/>
    </source>
</evidence>